<dbReference type="GO" id="GO:0005886">
    <property type="term" value="C:plasma membrane"/>
    <property type="evidence" value="ECO:0007669"/>
    <property type="project" value="UniProtKB-SubCell"/>
</dbReference>
<feature type="domain" description="HAMP" evidence="12">
    <location>
        <begin position="298"/>
        <end position="350"/>
    </location>
</feature>
<gene>
    <name evidence="13" type="ORF">KDK92_07580</name>
</gene>
<dbReference type="Gene3D" id="3.30.450.20">
    <property type="entry name" value="PAS domain"/>
    <property type="match status" value="1"/>
</dbReference>
<evidence type="ECO:0000256" key="8">
    <source>
        <dbReference type="ARBA" id="ARBA00029447"/>
    </source>
</evidence>
<dbReference type="SMART" id="SM00283">
    <property type="entry name" value="MA"/>
    <property type="match status" value="1"/>
</dbReference>
<dbReference type="Proteomes" id="UP001056429">
    <property type="component" value="Unassembled WGS sequence"/>
</dbReference>
<dbReference type="CDD" id="cd12912">
    <property type="entry name" value="PDC2_MCP_like"/>
    <property type="match status" value="1"/>
</dbReference>
<evidence type="ECO:0000256" key="1">
    <source>
        <dbReference type="ARBA" id="ARBA00004651"/>
    </source>
</evidence>
<evidence type="ECO:0000256" key="3">
    <source>
        <dbReference type="ARBA" id="ARBA00022500"/>
    </source>
</evidence>
<comment type="caution">
    <text evidence="13">The sequence shown here is derived from an EMBL/GenBank/DDBJ whole genome shotgun (WGS) entry which is preliminary data.</text>
</comment>
<dbReference type="AlphaFoldDB" id="A0A9J6P065"/>
<dbReference type="SUPFAM" id="SSF58104">
    <property type="entry name" value="Methyl-accepting chemotaxis protein (MCP) signaling domain"/>
    <property type="match status" value="1"/>
</dbReference>
<dbReference type="SUPFAM" id="SSF103190">
    <property type="entry name" value="Sensory domain-like"/>
    <property type="match status" value="1"/>
</dbReference>
<evidence type="ECO:0000259" key="12">
    <source>
        <dbReference type="PROSITE" id="PS50885"/>
    </source>
</evidence>
<organism evidence="13 14">
    <name type="scientific">Oceanirhabdus seepicola</name>
    <dbReference type="NCBI Taxonomy" id="2828781"/>
    <lineage>
        <taxon>Bacteria</taxon>
        <taxon>Bacillati</taxon>
        <taxon>Bacillota</taxon>
        <taxon>Clostridia</taxon>
        <taxon>Eubacteriales</taxon>
        <taxon>Clostridiaceae</taxon>
        <taxon>Oceanirhabdus</taxon>
    </lineage>
</organism>
<feature type="domain" description="Methyl-accepting transducer" evidence="11">
    <location>
        <begin position="369"/>
        <end position="626"/>
    </location>
</feature>
<dbReference type="InterPro" id="IPR003660">
    <property type="entry name" value="HAMP_dom"/>
</dbReference>
<dbReference type="InterPro" id="IPR029151">
    <property type="entry name" value="Sensor-like_sf"/>
</dbReference>
<dbReference type="EMBL" id="JAGSOJ010000001">
    <property type="protein sequence ID" value="MCM1989598.1"/>
    <property type="molecule type" value="Genomic_DNA"/>
</dbReference>
<evidence type="ECO:0000256" key="5">
    <source>
        <dbReference type="ARBA" id="ARBA00022989"/>
    </source>
</evidence>
<feature type="transmembrane region" description="Helical" evidence="10">
    <location>
        <begin position="277"/>
        <end position="297"/>
    </location>
</feature>
<keyword evidence="5 10" id="KW-1133">Transmembrane helix</keyword>
<reference evidence="13" key="2">
    <citation type="submission" date="2021-04" db="EMBL/GenBank/DDBJ databases">
        <authorList>
            <person name="Dong X."/>
        </authorList>
    </citation>
    <scope>NUCLEOTIDE SEQUENCE</scope>
    <source>
        <strain evidence="13">ZWT</strain>
    </source>
</reference>
<dbReference type="PANTHER" id="PTHR32089">
    <property type="entry name" value="METHYL-ACCEPTING CHEMOTAXIS PROTEIN MCPB"/>
    <property type="match status" value="1"/>
</dbReference>
<keyword evidence="7 9" id="KW-0807">Transducer</keyword>
<keyword evidence="4 10" id="KW-0812">Transmembrane</keyword>
<dbReference type="GO" id="GO:0007165">
    <property type="term" value="P:signal transduction"/>
    <property type="evidence" value="ECO:0007669"/>
    <property type="project" value="UniProtKB-KW"/>
</dbReference>
<name>A0A9J6P065_9CLOT</name>
<dbReference type="Pfam" id="PF02743">
    <property type="entry name" value="dCache_1"/>
    <property type="match status" value="1"/>
</dbReference>
<dbReference type="Pfam" id="PF00672">
    <property type="entry name" value="HAMP"/>
    <property type="match status" value="1"/>
</dbReference>
<evidence type="ECO:0000256" key="6">
    <source>
        <dbReference type="ARBA" id="ARBA00023136"/>
    </source>
</evidence>
<dbReference type="RefSeq" id="WP_250858589.1">
    <property type="nucleotide sequence ID" value="NZ_JAGSOJ010000001.1"/>
</dbReference>
<dbReference type="CDD" id="cd11386">
    <property type="entry name" value="MCP_signal"/>
    <property type="match status" value="1"/>
</dbReference>
<dbReference type="PROSITE" id="PS50111">
    <property type="entry name" value="CHEMOTAXIS_TRANSDUC_2"/>
    <property type="match status" value="1"/>
</dbReference>
<dbReference type="GO" id="GO:0006935">
    <property type="term" value="P:chemotaxis"/>
    <property type="evidence" value="ECO:0007669"/>
    <property type="project" value="UniProtKB-KW"/>
</dbReference>
<evidence type="ECO:0000256" key="4">
    <source>
        <dbReference type="ARBA" id="ARBA00022692"/>
    </source>
</evidence>
<evidence type="ECO:0000256" key="2">
    <source>
        <dbReference type="ARBA" id="ARBA00022475"/>
    </source>
</evidence>
<dbReference type="Pfam" id="PF00015">
    <property type="entry name" value="MCPsignal"/>
    <property type="match status" value="1"/>
</dbReference>
<evidence type="ECO:0000256" key="7">
    <source>
        <dbReference type="ARBA" id="ARBA00023224"/>
    </source>
</evidence>
<evidence type="ECO:0000259" key="11">
    <source>
        <dbReference type="PROSITE" id="PS50111"/>
    </source>
</evidence>
<dbReference type="InterPro" id="IPR033479">
    <property type="entry name" value="dCache_1"/>
</dbReference>
<evidence type="ECO:0000256" key="9">
    <source>
        <dbReference type="PROSITE-ProRule" id="PRU00284"/>
    </source>
</evidence>
<dbReference type="Gene3D" id="1.10.287.950">
    <property type="entry name" value="Methyl-accepting chemotaxis protein"/>
    <property type="match status" value="1"/>
</dbReference>
<sequence>MKSLKYKIMIPVLICAILGIFSLSLTAYYQSRTIIVDDVEQIAQSKVEKLITIVDDKINKWKSEINLISTTKAVENMDSKGLNEYVEENKNILSDFEYILIADRGGRYISTNGKEGDISDREYFSKAIKGEVVVSEPLRSKSIQQPIIVIACPIKDDTGNIKGVLGGVVRLSYLSNIVNEEKLGENGYAYMVNKEGVVIAHPKEELILECNFLKDDSDSLMNMTEKMVEGKEGVKYYDFEGREKIAAYASVKSTGWSIAMTTFYNEINSSISKIRNIIIILGCVVTALIGILVYFIVSGIIKPIIKMADITEVVASGNLQVKVDVKSKDEVGTLATNFNHMIENIKGLISEMDNMGSQVSTSSQQMMTSTNEVSKASEQVANTVSEIARGATEQAQSSQEGSEMVDELITGITQISQDVANSEKLTIKAMETVNEGIKIVEYQDTKNIENKNASIKVAHVITSLAEKTQQIEQIVEFISNISEQTNLLALNAAIEAARAGEQGKGFAVVADEVRKLAEESSKGTQSISELIGEIKAEVEGAVKEMDSAKKIVIEQEEASKQTASIFKEILGSVSVVTQNINEITKTCGRVNDNSKVVSDNINNIASITQENAAGTEEVAASVEEQTASIEHISASAEQLATLSNILQQLIHKFKI</sequence>
<dbReference type="CDD" id="cd06225">
    <property type="entry name" value="HAMP"/>
    <property type="match status" value="1"/>
</dbReference>
<keyword evidence="6 10" id="KW-0472">Membrane</keyword>
<accession>A0A9J6P065</accession>
<keyword evidence="3" id="KW-0145">Chemotaxis</keyword>
<dbReference type="InterPro" id="IPR004089">
    <property type="entry name" value="MCPsignal_dom"/>
</dbReference>
<dbReference type="CDD" id="cd12914">
    <property type="entry name" value="PDC1_DGC_like"/>
    <property type="match status" value="1"/>
</dbReference>
<dbReference type="PANTHER" id="PTHR32089:SF112">
    <property type="entry name" value="LYSOZYME-LIKE PROTEIN-RELATED"/>
    <property type="match status" value="1"/>
</dbReference>
<reference evidence="13" key="1">
    <citation type="journal article" date="2021" name="mSystems">
        <title>Bacteria and Archaea Synergistically Convert Glycine Betaine to Biogenic Methane in the Formosa Cold Seep of the South China Sea.</title>
        <authorList>
            <person name="Li L."/>
            <person name="Zhang W."/>
            <person name="Zhang S."/>
            <person name="Song L."/>
            <person name="Sun Q."/>
            <person name="Zhang H."/>
            <person name="Xiang H."/>
            <person name="Dong X."/>
        </authorList>
    </citation>
    <scope>NUCLEOTIDE SEQUENCE</scope>
    <source>
        <strain evidence="13">ZWT</strain>
    </source>
</reference>
<keyword evidence="2" id="KW-1003">Cell membrane</keyword>
<evidence type="ECO:0000256" key="10">
    <source>
        <dbReference type="SAM" id="Phobius"/>
    </source>
</evidence>
<comment type="similarity">
    <text evidence="8">Belongs to the methyl-accepting chemotaxis (MCP) protein family.</text>
</comment>
<evidence type="ECO:0000313" key="14">
    <source>
        <dbReference type="Proteomes" id="UP001056429"/>
    </source>
</evidence>
<keyword evidence="14" id="KW-1185">Reference proteome</keyword>
<dbReference type="Gene3D" id="6.10.340.10">
    <property type="match status" value="1"/>
</dbReference>
<evidence type="ECO:0000313" key="13">
    <source>
        <dbReference type="EMBL" id="MCM1989598.1"/>
    </source>
</evidence>
<dbReference type="SMART" id="SM00304">
    <property type="entry name" value="HAMP"/>
    <property type="match status" value="1"/>
</dbReference>
<dbReference type="PROSITE" id="PS50885">
    <property type="entry name" value="HAMP"/>
    <property type="match status" value="1"/>
</dbReference>
<comment type="subcellular location">
    <subcellularLocation>
        <location evidence="1">Cell membrane</location>
        <topology evidence="1">Multi-pass membrane protein</topology>
    </subcellularLocation>
</comment>
<protein>
    <submittedName>
        <fullName evidence="13">Methyl-accepting chemotaxis protein</fullName>
    </submittedName>
</protein>
<proteinExistence type="inferred from homology"/>